<organism evidence="10 11">
    <name type="scientific">Vibrio ostreicida</name>
    <dbReference type="NCBI Taxonomy" id="526588"/>
    <lineage>
        <taxon>Bacteria</taxon>
        <taxon>Pseudomonadati</taxon>
        <taxon>Pseudomonadota</taxon>
        <taxon>Gammaproteobacteria</taxon>
        <taxon>Vibrionales</taxon>
        <taxon>Vibrionaceae</taxon>
        <taxon>Vibrio</taxon>
    </lineage>
</organism>
<comment type="catalytic activity">
    <reaction evidence="7 8">
        <text>cytidine(34) in tRNA(Ile2) + L-lysine + ATP = lysidine(34) in tRNA(Ile2) + AMP + diphosphate + H(+)</text>
        <dbReference type="Rhea" id="RHEA:43744"/>
        <dbReference type="Rhea" id="RHEA-COMP:10625"/>
        <dbReference type="Rhea" id="RHEA-COMP:10670"/>
        <dbReference type="ChEBI" id="CHEBI:15378"/>
        <dbReference type="ChEBI" id="CHEBI:30616"/>
        <dbReference type="ChEBI" id="CHEBI:32551"/>
        <dbReference type="ChEBI" id="CHEBI:33019"/>
        <dbReference type="ChEBI" id="CHEBI:82748"/>
        <dbReference type="ChEBI" id="CHEBI:83665"/>
        <dbReference type="ChEBI" id="CHEBI:456215"/>
        <dbReference type="EC" id="6.3.4.19"/>
    </reaction>
</comment>
<comment type="domain">
    <text evidence="8">The N-terminal region contains the highly conserved SGGXDS motif, predicted to be a P-loop motif involved in ATP binding.</text>
</comment>
<evidence type="ECO:0000256" key="2">
    <source>
        <dbReference type="ARBA" id="ARBA00022490"/>
    </source>
</evidence>
<dbReference type="SUPFAM" id="SSF52402">
    <property type="entry name" value="Adenine nucleotide alpha hydrolases-like"/>
    <property type="match status" value="1"/>
</dbReference>
<dbReference type="CDD" id="cd01992">
    <property type="entry name" value="TilS_N"/>
    <property type="match status" value="1"/>
</dbReference>
<protein>
    <recommendedName>
        <fullName evidence="8">tRNA(Ile)-lysidine synthase</fullName>
        <ecNumber evidence="8">6.3.4.19</ecNumber>
    </recommendedName>
    <alternativeName>
        <fullName evidence="8">tRNA(Ile)-2-lysyl-cytidine synthase</fullName>
    </alternativeName>
    <alternativeName>
        <fullName evidence="8">tRNA(Ile)-lysidine synthetase</fullName>
    </alternativeName>
</protein>
<evidence type="ECO:0000256" key="6">
    <source>
        <dbReference type="ARBA" id="ARBA00022840"/>
    </source>
</evidence>
<dbReference type="InterPro" id="IPR011063">
    <property type="entry name" value="TilS/TtcA_N"/>
</dbReference>
<dbReference type="InterPro" id="IPR012795">
    <property type="entry name" value="tRNA_Ile_lys_synt_N"/>
</dbReference>
<evidence type="ECO:0000313" key="10">
    <source>
        <dbReference type="EMBL" id="MDN3609260.1"/>
    </source>
</evidence>
<gene>
    <name evidence="8 10" type="primary">tilS</name>
    <name evidence="10" type="ORF">QWZ16_05915</name>
</gene>
<dbReference type="InterPro" id="IPR012796">
    <property type="entry name" value="Lysidine-tRNA-synth_C"/>
</dbReference>
<dbReference type="Pfam" id="PF01171">
    <property type="entry name" value="ATP_bind_3"/>
    <property type="match status" value="1"/>
</dbReference>
<reference evidence="11" key="1">
    <citation type="journal article" date="2019" name="Int. J. Syst. Evol. Microbiol.">
        <title>The Global Catalogue of Microorganisms (GCM) 10K type strain sequencing project: providing services to taxonomists for standard genome sequencing and annotation.</title>
        <authorList>
            <consortium name="The Broad Institute Genomics Platform"/>
            <consortium name="The Broad Institute Genome Sequencing Center for Infectious Disease"/>
            <person name="Wu L."/>
            <person name="Ma J."/>
        </authorList>
    </citation>
    <scope>NUCLEOTIDE SEQUENCE [LARGE SCALE GENOMIC DNA]</scope>
    <source>
        <strain evidence="11">CECT 7398</strain>
    </source>
</reference>
<dbReference type="NCBIfam" id="TIGR02433">
    <property type="entry name" value="lysidine_TilS_C"/>
    <property type="match status" value="1"/>
</dbReference>
<evidence type="ECO:0000256" key="5">
    <source>
        <dbReference type="ARBA" id="ARBA00022741"/>
    </source>
</evidence>
<evidence type="ECO:0000256" key="8">
    <source>
        <dbReference type="HAMAP-Rule" id="MF_01161"/>
    </source>
</evidence>
<dbReference type="NCBIfam" id="TIGR02432">
    <property type="entry name" value="lysidine_TilS_N"/>
    <property type="match status" value="1"/>
</dbReference>
<keyword evidence="4 8" id="KW-0819">tRNA processing</keyword>
<dbReference type="InterPro" id="IPR015262">
    <property type="entry name" value="tRNA_Ile_lys_synt_subst-bd"/>
</dbReference>
<evidence type="ECO:0000256" key="4">
    <source>
        <dbReference type="ARBA" id="ARBA00022694"/>
    </source>
</evidence>
<evidence type="ECO:0000256" key="3">
    <source>
        <dbReference type="ARBA" id="ARBA00022598"/>
    </source>
</evidence>
<dbReference type="GO" id="GO:0032267">
    <property type="term" value="F:tRNA(Ile)-lysidine synthase activity"/>
    <property type="evidence" value="ECO:0007669"/>
    <property type="project" value="UniProtKB-EC"/>
</dbReference>
<evidence type="ECO:0000256" key="1">
    <source>
        <dbReference type="ARBA" id="ARBA00004496"/>
    </source>
</evidence>
<dbReference type="EMBL" id="JAUFQC010000001">
    <property type="protein sequence ID" value="MDN3609260.1"/>
    <property type="molecule type" value="Genomic_DNA"/>
</dbReference>
<dbReference type="SUPFAM" id="SSF56037">
    <property type="entry name" value="PheT/TilS domain"/>
    <property type="match status" value="1"/>
</dbReference>
<feature type="domain" description="Lysidine-tRNA(Ile) synthetase C-terminal" evidence="9">
    <location>
        <begin position="363"/>
        <end position="432"/>
    </location>
</feature>
<dbReference type="Gene3D" id="3.40.50.620">
    <property type="entry name" value="HUPs"/>
    <property type="match status" value="1"/>
</dbReference>
<dbReference type="Proteomes" id="UP001238540">
    <property type="component" value="Unassembled WGS sequence"/>
</dbReference>
<evidence type="ECO:0000313" key="11">
    <source>
        <dbReference type="Proteomes" id="UP001238540"/>
    </source>
</evidence>
<comment type="similarity">
    <text evidence="8">Belongs to the tRNA(Ile)-lysidine synthase family.</text>
</comment>
<dbReference type="SUPFAM" id="SSF82829">
    <property type="entry name" value="MesJ substrate recognition domain-like"/>
    <property type="match status" value="1"/>
</dbReference>
<dbReference type="Pfam" id="PF09179">
    <property type="entry name" value="TilS"/>
    <property type="match status" value="1"/>
</dbReference>
<dbReference type="RefSeq" id="WP_170882351.1">
    <property type="nucleotide sequence ID" value="NZ_JABEYA020000002.1"/>
</dbReference>
<comment type="caution">
    <text evidence="10">The sequence shown here is derived from an EMBL/GenBank/DDBJ whole genome shotgun (WGS) entry which is preliminary data.</text>
</comment>
<keyword evidence="2 8" id="KW-0963">Cytoplasm</keyword>
<keyword evidence="5 8" id="KW-0547">Nucleotide-binding</keyword>
<comment type="function">
    <text evidence="8">Ligates lysine onto the cytidine present at position 34 of the AUA codon-specific tRNA(Ile) that contains the anticodon CAU, in an ATP-dependent manner. Cytidine is converted to lysidine, thus changing the amino acid specificity of the tRNA from methionine to isoleucine.</text>
</comment>
<dbReference type="PANTHER" id="PTHR43033:SF1">
    <property type="entry name" value="TRNA(ILE)-LYSIDINE SYNTHASE-RELATED"/>
    <property type="match status" value="1"/>
</dbReference>
<dbReference type="SMART" id="SM00977">
    <property type="entry name" value="TilS_C"/>
    <property type="match status" value="1"/>
</dbReference>
<evidence type="ECO:0000259" key="9">
    <source>
        <dbReference type="SMART" id="SM00977"/>
    </source>
</evidence>
<sequence length="444" mass="50915">MSIESTFQTVIERYYQPKGRIVLGLSGGLDSRAMLELMSSYCQERQIECAAIHVHHGLSVNADLWAEQCRQWCKEAGVALKVKKVALETTGKSLEESAREARYGVLRQYLRAKDLLLTAQHGDDQIETFLLALKRGSGPKGLSAMGEATPFGDATLVRPLLTVTRIQIENYATSRQLTWVEDESNHNMRFDRNFLRHSITPTLKTRWPHFSQAVHRSAELCAEQETLLDELLSERLQQSCHLDGSLHIDSLSKMSALMRSRLIRMWLGLCKVRMPSRQQLDILWQEVALSRCDANPVFSLPNGQVRRFEQRLYWVEQWRDISQWTQSIAFDQPIDLPDHLGTLLLTESHHGRLSFKSLESKPLMVIFEPQGLIARPSERAHSRKLKKLFQEYSVPSWLRRRLPILMCGEQLVAVADLFVEHQFSGQDCELIWDKATSVVTKLPL</sequence>
<accession>A0ABT8BSS0</accession>
<dbReference type="Pfam" id="PF11734">
    <property type="entry name" value="TilS_C"/>
    <property type="match status" value="1"/>
</dbReference>
<dbReference type="Gene3D" id="1.20.59.20">
    <property type="match status" value="1"/>
</dbReference>
<keyword evidence="3 8" id="KW-0436">Ligase</keyword>
<comment type="subcellular location">
    <subcellularLocation>
        <location evidence="1 8">Cytoplasm</location>
    </subcellularLocation>
</comment>
<dbReference type="HAMAP" id="MF_01161">
    <property type="entry name" value="tRNA_Ile_lys_synt"/>
    <property type="match status" value="1"/>
</dbReference>
<proteinExistence type="inferred from homology"/>
<dbReference type="InterPro" id="IPR012094">
    <property type="entry name" value="tRNA_Ile_lys_synt"/>
</dbReference>
<dbReference type="EC" id="6.3.4.19" evidence="8"/>
<dbReference type="InterPro" id="IPR014729">
    <property type="entry name" value="Rossmann-like_a/b/a_fold"/>
</dbReference>
<evidence type="ECO:0000256" key="7">
    <source>
        <dbReference type="ARBA" id="ARBA00048539"/>
    </source>
</evidence>
<keyword evidence="6 8" id="KW-0067">ATP-binding</keyword>
<feature type="binding site" evidence="8">
    <location>
        <begin position="26"/>
        <end position="31"/>
    </location>
    <ligand>
        <name>ATP</name>
        <dbReference type="ChEBI" id="CHEBI:30616"/>
    </ligand>
</feature>
<keyword evidence="11" id="KW-1185">Reference proteome</keyword>
<name>A0ABT8BSS0_9VIBR</name>
<dbReference type="PANTHER" id="PTHR43033">
    <property type="entry name" value="TRNA(ILE)-LYSIDINE SYNTHASE-RELATED"/>
    <property type="match status" value="1"/>
</dbReference>